<evidence type="ECO:0000259" key="7">
    <source>
        <dbReference type="PROSITE" id="PS50110"/>
    </source>
</evidence>
<dbReference type="Proteomes" id="UP000530424">
    <property type="component" value="Unassembled WGS sequence"/>
</dbReference>
<dbReference type="Pfam" id="PF00196">
    <property type="entry name" value="GerE"/>
    <property type="match status" value="1"/>
</dbReference>
<evidence type="ECO:0000259" key="6">
    <source>
        <dbReference type="PROSITE" id="PS50043"/>
    </source>
</evidence>
<feature type="modified residue" description="4-aspartylphosphate" evidence="5">
    <location>
        <position position="55"/>
    </location>
</feature>
<dbReference type="CDD" id="cd17535">
    <property type="entry name" value="REC_NarL-like"/>
    <property type="match status" value="1"/>
</dbReference>
<dbReference type="InterPro" id="IPR016032">
    <property type="entry name" value="Sig_transdc_resp-reg_C-effctor"/>
</dbReference>
<dbReference type="SUPFAM" id="SSF52172">
    <property type="entry name" value="CheY-like"/>
    <property type="match status" value="1"/>
</dbReference>
<dbReference type="SMART" id="SM00448">
    <property type="entry name" value="REC"/>
    <property type="match status" value="1"/>
</dbReference>
<keyword evidence="9" id="KW-1185">Reference proteome</keyword>
<dbReference type="PROSITE" id="PS00622">
    <property type="entry name" value="HTH_LUXR_1"/>
    <property type="match status" value="1"/>
</dbReference>
<organism evidence="8 9">
    <name type="scientific">Nocardioides thalensis</name>
    <dbReference type="NCBI Taxonomy" id="1914755"/>
    <lineage>
        <taxon>Bacteria</taxon>
        <taxon>Bacillati</taxon>
        <taxon>Actinomycetota</taxon>
        <taxon>Actinomycetes</taxon>
        <taxon>Propionibacteriales</taxon>
        <taxon>Nocardioidaceae</taxon>
        <taxon>Nocardioides</taxon>
    </lineage>
</organism>
<proteinExistence type="predicted"/>
<reference evidence="8 9" key="1">
    <citation type="submission" date="2020-07" db="EMBL/GenBank/DDBJ databases">
        <title>Sequencing the genomes of 1000 actinobacteria strains.</title>
        <authorList>
            <person name="Klenk H.-P."/>
        </authorList>
    </citation>
    <scope>NUCLEOTIDE SEQUENCE [LARGE SCALE GENOMIC DNA]</scope>
    <source>
        <strain evidence="8 9">DSM 103833</strain>
    </source>
</reference>
<dbReference type="Pfam" id="PF00072">
    <property type="entry name" value="Response_reg"/>
    <property type="match status" value="1"/>
</dbReference>
<evidence type="ECO:0000256" key="1">
    <source>
        <dbReference type="ARBA" id="ARBA00022553"/>
    </source>
</evidence>
<gene>
    <name evidence="8" type="ORF">HNR19_000583</name>
</gene>
<dbReference type="SMART" id="SM00421">
    <property type="entry name" value="HTH_LUXR"/>
    <property type="match status" value="1"/>
</dbReference>
<dbReference type="PANTHER" id="PTHR43214:SF24">
    <property type="entry name" value="TRANSCRIPTIONAL REGULATORY PROTEIN NARL-RELATED"/>
    <property type="match status" value="1"/>
</dbReference>
<evidence type="ECO:0000256" key="3">
    <source>
        <dbReference type="ARBA" id="ARBA00023125"/>
    </source>
</evidence>
<dbReference type="GO" id="GO:0000160">
    <property type="term" value="P:phosphorelay signal transduction system"/>
    <property type="evidence" value="ECO:0007669"/>
    <property type="project" value="InterPro"/>
</dbReference>
<dbReference type="InterPro" id="IPR011006">
    <property type="entry name" value="CheY-like_superfamily"/>
</dbReference>
<comment type="caution">
    <text evidence="8">The sequence shown here is derived from an EMBL/GenBank/DDBJ whole genome shotgun (WGS) entry which is preliminary data.</text>
</comment>
<feature type="domain" description="Response regulatory" evidence="7">
    <location>
        <begin position="4"/>
        <end position="120"/>
    </location>
</feature>
<dbReference type="GO" id="GO:0006355">
    <property type="term" value="P:regulation of DNA-templated transcription"/>
    <property type="evidence" value="ECO:0007669"/>
    <property type="project" value="InterPro"/>
</dbReference>
<dbReference type="InterPro" id="IPR039420">
    <property type="entry name" value="WalR-like"/>
</dbReference>
<accession>A0A853BXN3</accession>
<name>A0A853BXN3_9ACTN</name>
<dbReference type="AlphaFoldDB" id="A0A853BXN3"/>
<dbReference type="Gene3D" id="3.40.50.2300">
    <property type="match status" value="1"/>
</dbReference>
<dbReference type="SUPFAM" id="SSF46894">
    <property type="entry name" value="C-terminal effector domain of the bipartite response regulators"/>
    <property type="match status" value="1"/>
</dbReference>
<feature type="domain" description="HTH luxR-type" evidence="6">
    <location>
        <begin position="147"/>
        <end position="212"/>
    </location>
</feature>
<evidence type="ECO:0000256" key="4">
    <source>
        <dbReference type="ARBA" id="ARBA00023163"/>
    </source>
</evidence>
<dbReference type="PROSITE" id="PS50043">
    <property type="entry name" value="HTH_LUXR_2"/>
    <property type="match status" value="1"/>
</dbReference>
<sequence length="219" mass="23313">MTPRVLIADDHPVYRDGLRMMLASTGAVDVVGTAADGREAVARTAELRPDVVVMDVQMPGLDGIEATRQIVAVGDPPAVLVLTMHEDEESVFAAMLAGARGYLVKGADQDDILRAIAAVANGEVIFGPALAARVTRHFAELATGRRPGVVFPELTTREHEVLDLIAAGMSNGEIAARLYLAPKTVRNNVSNVFAKLQVADRAEAIVRARDAGLGRGQRR</sequence>
<evidence type="ECO:0000313" key="8">
    <source>
        <dbReference type="EMBL" id="NYI99884.1"/>
    </source>
</evidence>
<evidence type="ECO:0000256" key="2">
    <source>
        <dbReference type="ARBA" id="ARBA00023015"/>
    </source>
</evidence>
<dbReference type="InterPro" id="IPR001789">
    <property type="entry name" value="Sig_transdc_resp-reg_receiver"/>
</dbReference>
<keyword evidence="2" id="KW-0805">Transcription regulation</keyword>
<keyword evidence="1 5" id="KW-0597">Phosphoprotein</keyword>
<dbReference type="InterPro" id="IPR000792">
    <property type="entry name" value="Tscrpt_reg_LuxR_C"/>
</dbReference>
<dbReference type="RefSeq" id="WP_179666499.1">
    <property type="nucleotide sequence ID" value="NZ_JACCFP010000001.1"/>
</dbReference>
<dbReference type="PROSITE" id="PS50110">
    <property type="entry name" value="RESPONSE_REGULATORY"/>
    <property type="match status" value="1"/>
</dbReference>
<evidence type="ECO:0000256" key="5">
    <source>
        <dbReference type="PROSITE-ProRule" id="PRU00169"/>
    </source>
</evidence>
<protein>
    <submittedName>
        <fullName evidence="8">DNA-binding NarL/FixJ family response regulator</fullName>
    </submittedName>
</protein>
<evidence type="ECO:0000313" key="9">
    <source>
        <dbReference type="Proteomes" id="UP000530424"/>
    </source>
</evidence>
<keyword evidence="4" id="KW-0804">Transcription</keyword>
<dbReference type="CDD" id="cd06170">
    <property type="entry name" value="LuxR_C_like"/>
    <property type="match status" value="1"/>
</dbReference>
<dbReference type="PRINTS" id="PR00038">
    <property type="entry name" value="HTHLUXR"/>
</dbReference>
<dbReference type="GO" id="GO:0003677">
    <property type="term" value="F:DNA binding"/>
    <property type="evidence" value="ECO:0007669"/>
    <property type="project" value="UniProtKB-KW"/>
</dbReference>
<dbReference type="PANTHER" id="PTHR43214">
    <property type="entry name" value="TWO-COMPONENT RESPONSE REGULATOR"/>
    <property type="match status" value="1"/>
</dbReference>
<dbReference type="InterPro" id="IPR058245">
    <property type="entry name" value="NreC/VraR/RcsB-like_REC"/>
</dbReference>
<keyword evidence="3 8" id="KW-0238">DNA-binding</keyword>
<dbReference type="EMBL" id="JACCFP010000001">
    <property type="protein sequence ID" value="NYI99884.1"/>
    <property type="molecule type" value="Genomic_DNA"/>
</dbReference>